<protein>
    <recommendedName>
        <fullName evidence="2">DUF4177 domain-containing protein</fullName>
    </recommendedName>
</protein>
<sequence>MSSKKINQSVRNALILSSLLVVALLTMGATFGTSTWEYKCVDTNRDDARYMFISYLEEKFNALGNQGWEMVGVAMNNGANVRYVCFKREK</sequence>
<reference evidence="1" key="1">
    <citation type="submission" date="2018-05" db="EMBL/GenBank/DDBJ databases">
        <authorList>
            <person name="Lanie J.A."/>
            <person name="Ng W.-L."/>
            <person name="Kazmierczak K.M."/>
            <person name="Andrzejewski T.M."/>
            <person name="Davidsen T.M."/>
            <person name="Wayne K.J."/>
            <person name="Tettelin H."/>
            <person name="Glass J.I."/>
            <person name="Rusch D."/>
            <person name="Podicherti R."/>
            <person name="Tsui H.-C.T."/>
            <person name="Winkler M.E."/>
        </authorList>
    </citation>
    <scope>NUCLEOTIDE SEQUENCE</scope>
</reference>
<evidence type="ECO:0000313" key="1">
    <source>
        <dbReference type="EMBL" id="SVE33153.1"/>
    </source>
</evidence>
<proteinExistence type="predicted"/>
<dbReference type="AlphaFoldDB" id="A0A383CM82"/>
<dbReference type="EMBL" id="UINC01209923">
    <property type="protein sequence ID" value="SVE33153.1"/>
    <property type="molecule type" value="Genomic_DNA"/>
</dbReference>
<name>A0A383CM82_9ZZZZ</name>
<gene>
    <name evidence="1" type="ORF">METZ01_LOCUS486007</name>
</gene>
<evidence type="ECO:0008006" key="2">
    <source>
        <dbReference type="Google" id="ProtNLM"/>
    </source>
</evidence>
<organism evidence="1">
    <name type="scientific">marine metagenome</name>
    <dbReference type="NCBI Taxonomy" id="408172"/>
    <lineage>
        <taxon>unclassified sequences</taxon>
        <taxon>metagenomes</taxon>
        <taxon>ecological metagenomes</taxon>
    </lineage>
</organism>
<accession>A0A383CM82</accession>